<dbReference type="CDD" id="cd06261">
    <property type="entry name" value="TM_PBP2"/>
    <property type="match status" value="1"/>
</dbReference>
<evidence type="ECO:0000256" key="4">
    <source>
        <dbReference type="ARBA" id="ARBA00022692"/>
    </source>
</evidence>
<feature type="transmembrane region" description="Helical" evidence="7">
    <location>
        <begin position="23"/>
        <end position="44"/>
    </location>
</feature>
<dbReference type="EMBL" id="MCGI01000005">
    <property type="protein sequence ID" value="ODM09201.1"/>
    <property type="molecule type" value="Genomic_DNA"/>
</dbReference>
<evidence type="ECO:0000256" key="1">
    <source>
        <dbReference type="ARBA" id="ARBA00004651"/>
    </source>
</evidence>
<evidence type="ECO:0000256" key="2">
    <source>
        <dbReference type="ARBA" id="ARBA00022448"/>
    </source>
</evidence>
<evidence type="ECO:0000256" key="3">
    <source>
        <dbReference type="ARBA" id="ARBA00022475"/>
    </source>
</evidence>
<feature type="transmembrane region" description="Helical" evidence="7">
    <location>
        <begin position="88"/>
        <end position="110"/>
    </location>
</feature>
<evidence type="ECO:0000313" key="10">
    <source>
        <dbReference type="Proteomes" id="UP000095003"/>
    </source>
</evidence>
<dbReference type="PANTHER" id="PTHR43744:SF9">
    <property type="entry name" value="POLYGALACTURONAN_RHAMNOGALACTURONAN TRANSPORT SYSTEM PERMEASE PROTEIN YTCP"/>
    <property type="match status" value="1"/>
</dbReference>
<dbReference type="PROSITE" id="PS50928">
    <property type="entry name" value="ABC_TM1"/>
    <property type="match status" value="1"/>
</dbReference>
<dbReference type="SUPFAM" id="SSF161098">
    <property type="entry name" value="MetI-like"/>
    <property type="match status" value="1"/>
</dbReference>
<dbReference type="GO" id="GO:0055085">
    <property type="term" value="P:transmembrane transport"/>
    <property type="evidence" value="ECO:0007669"/>
    <property type="project" value="InterPro"/>
</dbReference>
<keyword evidence="4 7" id="KW-0812">Transmembrane</keyword>
<dbReference type="Gene3D" id="1.10.3720.10">
    <property type="entry name" value="MetI-like"/>
    <property type="match status" value="1"/>
</dbReference>
<dbReference type="RefSeq" id="WP_069158723.1">
    <property type="nucleotide sequence ID" value="NZ_DBFYTC010000149.1"/>
</dbReference>
<feature type="transmembrane region" description="Helical" evidence="7">
    <location>
        <begin position="150"/>
        <end position="171"/>
    </location>
</feature>
<evidence type="ECO:0000256" key="7">
    <source>
        <dbReference type="RuleBase" id="RU363032"/>
    </source>
</evidence>
<comment type="subcellular location">
    <subcellularLocation>
        <location evidence="1 7">Cell membrane</location>
        <topology evidence="1 7">Multi-pass membrane protein</topology>
    </subcellularLocation>
</comment>
<keyword evidence="2 7" id="KW-0813">Transport</keyword>
<dbReference type="AlphaFoldDB" id="A0A1E3ALB2"/>
<organism evidence="9 10">
    <name type="scientific">Eisenbergiella tayi</name>
    <dbReference type="NCBI Taxonomy" id="1432052"/>
    <lineage>
        <taxon>Bacteria</taxon>
        <taxon>Bacillati</taxon>
        <taxon>Bacillota</taxon>
        <taxon>Clostridia</taxon>
        <taxon>Lachnospirales</taxon>
        <taxon>Lachnospiraceae</taxon>
        <taxon>Eisenbergiella</taxon>
    </lineage>
</organism>
<dbReference type="InterPro" id="IPR000515">
    <property type="entry name" value="MetI-like"/>
</dbReference>
<evidence type="ECO:0000256" key="6">
    <source>
        <dbReference type="ARBA" id="ARBA00023136"/>
    </source>
</evidence>
<sequence>MQKQRSKKAGLPHLTPGQIAGKAVVYGFLIFIFIVTFFPFWQIFVLSINDAGDSLRGGLLLWPRQLNLSSYKAVFQNEEILSSLGVTVARTVIGVPLTVFCVAMLAYVLSKQDLVHRRAINFFFVFTMYFSGGLIPTYMVIKALGLIDNFFVFIFPGMINIYWMILVRTYIEGLPKELFEAASSEGAGEFTIFLKVVLPLSMPVLATILLFSAISHWNAWYDSYIYTYKPQLKTLQAVLVKILNQYQTGAMVSQAQQMANEAKKMPVSSESIRMTVTMVATLPIILVYPFLQKYFIKGMLIGAVKD</sequence>
<gene>
    <name evidence="9" type="primary">araQ_104</name>
    <name evidence="9" type="ORF">BEH84_04951</name>
</gene>
<protein>
    <submittedName>
        <fullName evidence="9">L-arabinose transport system permease protein AraQ</fullName>
    </submittedName>
</protein>
<dbReference type="Proteomes" id="UP000095003">
    <property type="component" value="Unassembled WGS sequence"/>
</dbReference>
<keyword evidence="6 7" id="KW-0472">Membrane</keyword>
<name>A0A1E3ALB2_9FIRM</name>
<keyword evidence="5 7" id="KW-1133">Transmembrane helix</keyword>
<accession>A0A1E3ALB2</accession>
<feature type="transmembrane region" description="Helical" evidence="7">
    <location>
        <begin position="192"/>
        <end position="214"/>
    </location>
</feature>
<reference evidence="9 10" key="1">
    <citation type="submission" date="2016-07" db="EMBL/GenBank/DDBJ databases">
        <title>Characterization of isolates of Eisenbergiella tayi derived from blood cultures, using whole genome sequencing.</title>
        <authorList>
            <person name="Burdz T."/>
            <person name="Wiebe D."/>
            <person name="Huynh C."/>
            <person name="Bernard K."/>
        </authorList>
    </citation>
    <scope>NUCLEOTIDE SEQUENCE [LARGE SCALE GENOMIC DNA]</scope>
    <source>
        <strain evidence="9 10">NML 120489</strain>
    </source>
</reference>
<evidence type="ECO:0000256" key="5">
    <source>
        <dbReference type="ARBA" id="ARBA00022989"/>
    </source>
</evidence>
<feature type="transmembrane region" description="Helical" evidence="7">
    <location>
        <begin position="122"/>
        <end position="144"/>
    </location>
</feature>
<dbReference type="InterPro" id="IPR035906">
    <property type="entry name" value="MetI-like_sf"/>
</dbReference>
<dbReference type="PANTHER" id="PTHR43744">
    <property type="entry name" value="ABC TRANSPORTER PERMEASE PROTEIN MG189-RELATED-RELATED"/>
    <property type="match status" value="1"/>
</dbReference>
<feature type="domain" description="ABC transmembrane type-1" evidence="8">
    <location>
        <begin position="84"/>
        <end position="291"/>
    </location>
</feature>
<dbReference type="PATRIC" id="fig|1432052.3.peg.5481"/>
<feature type="transmembrane region" description="Helical" evidence="7">
    <location>
        <begin position="272"/>
        <end position="291"/>
    </location>
</feature>
<comment type="caution">
    <text evidence="9">The sequence shown here is derived from an EMBL/GenBank/DDBJ whole genome shotgun (WGS) entry which is preliminary data.</text>
</comment>
<proteinExistence type="inferred from homology"/>
<evidence type="ECO:0000313" key="9">
    <source>
        <dbReference type="EMBL" id="ODM09201.1"/>
    </source>
</evidence>
<evidence type="ECO:0000259" key="8">
    <source>
        <dbReference type="PROSITE" id="PS50928"/>
    </source>
</evidence>
<dbReference type="GO" id="GO:0005886">
    <property type="term" value="C:plasma membrane"/>
    <property type="evidence" value="ECO:0007669"/>
    <property type="project" value="UniProtKB-SubCell"/>
</dbReference>
<comment type="similarity">
    <text evidence="7">Belongs to the binding-protein-dependent transport system permease family.</text>
</comment>
<dbReference type="Pfam" id="PF00528">
    <property type="entry name" value="BPD_transp_1"/>
    <property type="match status" value="1"/>
</dbReference>
<keyword evidence="3" id="KW-1003">Cell membrane</keyword>